<comment type="caution">
    <text evidence="3">The sequence shown here is derived from an EMBL/GenBank/DDBJ whole genome shotgun (WGS) entry which is preliminary data.</text>
</comment>
<dbReference type="NCBIfam" id="TIGR03421">
    <property type="entry name" value="FeS_CyaY"/>
    <property type="match status" value="1"/>
</dbReference>
<organism evidence="3">
    <name type="scientific">Candidatus Berkiella aquae</name>
    <dbReference type="NCBI Taxonomy" id="295108"/>
    <lineage>
        <taxon>Bacteria</taxon>
        <taxon>Pseudomonadati</taxon>
        <taxon>Pseudomonadota</taxon>
        <taxon>Gammaproteobacteria</taxon>
        <taxon>Candidatus Berkiellales</taxon>
        <taxon>Candidatus Berkiellaceae</taxon>
        <taxon>Candidatus Berkiella</taxon>
    </lineage>
</organism>
<dbReference type="Proteomes" id="UP000051497">
    <property type="component" value="Unassembled WGS sequence"/>
</dbReference>
<dbReference type="EMBL" id="LKAJ01000002">
    <property type="protein sequence ID" value="KRG22093.1"/>
    <property type="molecule type" value="Genomic_DNA"/>
</dbReference>
<sequence>MNEHQYHQMVDALFLKIEAWLETSEQDIDFDSQEGILTISFAMGGTVILSRQAPLQEVWLACVQGAFHFQYHQGEWVTLRQEKLAEILVACAKQANVVLDINEFTI</sequence>
<reference evidence="4" key="3">
    <citation type="submission" date="2021-06" db="EMBL/GenBank/DDBJ databases">
        <title>Genomic Description and Analysis of Intracellular Bacteria, Candidatus Berkiella cookevillensis and Candidatus Berkiella aquae.</title>
        <authorList>
            <person name="Kidane D.T."/>
            <person name="Mehari Y.T."/>
            <person name="Rice F.C."/>
            <person name="Arivett B.A."/>
            <person name="Farone A.L."/>
            <person name="Berk S.G."/>
            <person name="Farone M.B."/>
        </authorList>
    </citation>
    <scope>NUCLEOTIDE SEQUENCE</scope>
    <source>
        <strain evidence="4">HT99</strain>
    </source>
</reference>
<dbReference type="GO" id="GO:0008198">
    <property type="term" value="F:ferrous iron binding"/>
    <property type="evidence" value="ECO:0007669"/>
    <property type="project" value="TreeGrafter"/>
</dbReference>
<dbReference type="GO" id="GO:0008199">
    <property type="term" value="F:ferric iron binding"/>
    <property type="evidence" value="ECO:0007669"/>
    <property type="project" value="InterPro"/>
</dbReference>
<protein>
    <submittedName>
        <fullName evidence="3">Frataxin-like protein</fullName>
    </submittedName>
    <submittedName>
        <fullName evidence="4">Iron donor protein CyaY</fullName>
    </submittedName>
</protein>
<dbReference type="Pfam" id="PF01491">
    <property type="entry name" value="Frataxin_Cyay"/>
    <property type="match status" value="1"/>
</dbReference>
<reference evidence="3" key="1">
    <citation type="submission" date="2015-09" db="EMBL/GenBank/DDBJ databases">
        <title>Draft Genome Sequences of Two Novel Amoeba-resistant Intranuclear Bacteria, Candidatus Berkiella cookevillensis and Candidatus Berkiella aquae.</title>
        <authorList>
            <person name="Mehari Y.T."/>
            <person name="Arivett B.A."/>
            <person name="Farone A.L."/>
            <person name="Gunderson J.H."/>
            <person name="Farone M.B."/>
        </authorList>
    </citation>
    <scope>NUCLEOTIDE SEQUENCE [LARGE SCALE GENOMIC DNA]</scope>
    <source>
        <strain evidence="3">HT99</strain>
    </source>
</reference>
<accession>A0A0Q9YMS7</accession>
<reference evidence="4" key="2">
    <citation type="journal article" date="2016" name="Genome Announc.">
        <title>Draft Genome Sequences of Two Novel Amoeba-Resistant Intranuclear Bacteria, 'Candidatus Berkiella cookevillensis' and 'Candidatus Berkiella aquae'.</title>
        <authorList>
            <person name="Mehari Y.T."/>
            <person name="Arivett B.A."/>
            <person name="Farone A.L."/>
            <person name="Gunderson J.H."/>
            <person name="Farone M.B."/>
        </authorList>
    </citation>
    <scope>NUCLEOTIDE SEQUENCE</scope>
    <source>
        <strain evidence="4">HT99</strain>
    </source>
</reference>
<dbReference type="STRING" id="295108.HT99x_00510"/>
<dbReference type="Gene3D" id="3.30.920.10">
    <property type="entry name" value="Frataxin/CyaY"/>
    <property type="match status" value="1"/>
</dbReference>
<keyword evidence="2" id="KW-0408">Iron</keyword>
<dbReference type="SMART" id="SM01219">
    <property type="entry name" value="Frataxin_Cyay"/>
    <property type="match status" value="1"/>
</dbReference>
<evidence type="ECO:0000313" key="5">
    <source>
        <dbReference type="Proteomes" id="UP000051497"/>
    </source>
</evidence>
<dbReference type="PANTHER" id="PTHR16821">
    <property type="entry name" value="FRATAXIN"/>
    <property type="match status" value="1"/>
</dbReference>
<evidence type="ECO:0000313" key="4">
    <source>
        <dbReference type="EMBL" id="MCS5712704.1"/>
    </source>
</evidence>
<dbReference type="GO" id="GO:0005829">
    <property type="term" value="C:cytosol"/>
    <property type="evidence" value="ECO:0007669"/>
    <property type="project" value="TreeGrafter"/>
</dbReference>
<dbReference type="GO" id="GO:0016226">
    <property type="term" value="P:iron-sulfur cluster assembly"/>
    <property type="evidence" value="ECO:0007669"/>
    <property type="project" value="InterPro"/>
</dbReference>
<proteinExistence type="inferred from homology"/>
<dbReference type="InterPro" id="IPR002908">
    <property type="entry name" value="Frataxin/CyaY"/>
</dbReference>
<dbReference type="PROSITE" id="PS50810">
    <property type="entry name" value="FRATAXIN_2"/>
    <property type="match status" value="1"/>
</dbReference>
<gene>
    <name evidence="4" type="primary">cyaY</name>
    <name evidence="3" type="ORF">HT99x_00510</name>
    <name evidence="4" type="ORF">HT99x_014790</name>
</gene>
<evidence type="ECO:0000256" key="1">
    <source>
        <dbReference type="ARBA" id="ARBA00008183"/>
    </source>
</evidence>
<comment type="similarity">
    <text evidence="1">Belongs to the frataxin family.</text>
</comment>
<keyword evidence="5" id="KW-1185">Reference proteome</keyword>
<dbReference type="RefSeq" id="WP_075065156.1">
    <property type="nucleotide sequence ID" value="NZ_LKAJ02000001.1"/>
</dbReference>
<evidence type="ECO:0000313" key="3">
    <source>
        <dbReference type="EMBL" id="KRG22093.1"/>
    </source>
</evidence>
<dbReference type="AlphaFoldDB" id="A0A0Q9YMS7"/>
<dbReference type="EMBL" id="LKAJ02000001">
    <property type="protein sequence ID" value="MCS5712704.1"/>
    <property type="molecule type" value="Genomic_DNA"/>
</dbReference>
<name>A0A0Q9YMS7_9GAMM</name>
<dbReference type="PANTHER" id="PTHR16821:SF2">
    <property type="entry name" value="FRATAXIN, MITOCHONDRIAL"/>
    <property type="match status" value="1"/>
</dbReference>
<dbReference type="SUPFAM" id="SSF55387">
    <property type="entry name" value="Frataxin/Nqo15-like"/>
    <property type="match status" value="1"/>
</dbReference>
<dbReference type="OrthoDB" id="285675at2"/>
<dbReference type="InterPro" id="IPR036524">
    <property type="entry name" value="Frataxin/CyaY_sf"/>
</dbReference>
<evidence type="ECO:0000256" key="2">
    <source>
        <dbReference type="ARBA" id="ARBA00023004"/>
    </source>
</evidence>